<gene>
    <name evidence="2" type="ORF">HYALB_00010199</name>
</gene>
<keyword evidence="3" id="KW-1185">Reference proteome</keyword>
<feature type="compositionally biased region" description="Polar residues" evidence="1">
    <location>
        <begin position="449"/>
        <end position="465"/>
    </location>
</feature>
<dbReference type="AlphaFoldDB" id="A0A9N9LNV5"/>
<evidence type="ECO:0000313" key="3">
    <source>
        <dbReference type="Proteomes" id="UP000701801"/>
    </source>
</evidence>
<feature type="region of interest" description="Disordered" evidence="1">
    <location>
        <begin position="444"/>
        <end position="465"/>
    </location>
</feature>
<proteinExistence type="predicted"/>
<comment type="caution">
    <text evidence="2">The sequence shown here is derived from an EMBL/GenBank/DDBJ whole genome shotgun (WGS) entry which is preliminary data.</text>
</comment>
<protein>
    <submittedName>
        <fullName evidence="2">Uncharacterized protein</fullName>
    </submittedName>
</protein>
<dbReference type="OrthoDB" id="4760831at2759"/>
<evidence type="ECO:0000313" key="2">
    <source>
        <dbReference type="EMBL" id="CAG8976557.1"/>
    </source>
</evidence>
<feature type="region of interest" description="Disordered" evidence="1">
    <location>
        <begin position="557"/>
        <end position="601"/>
    </location>
</feature>
<name>A0A9N9LNV5_9HELO</name>
<dbReference type="Proteomes" id="UP000701801">
    <property type="component" value="Unassembled WGS sequence"/>
</dbReference>
<dbReference type="EMBL" id="CAJVRM010000182">
    <property type="protein sequence ID" value="CAG8976557.1"/>
    <property type="molecule type" value="Genomic_DNA"/>
</dbReference>
<accession>A0A9N9LNV5</accession>
<feature type="region of interest" description="Disordered" evidence="1">
    <location>
        <begin position="297"/>
        <end position="316"/>
    </location>
</feature>
<evidence type="ECO:0000256" key="1">
    <source>
        <dbReference type="SAM" id="MobiDB-lite"/>
    </source>
</evidence>
<feature type="compositionally biased region" description="Polar residues" evidence="1">
    <location>
        <begin position="303"/>
        <end position="316"/>
    </location>
</feature>
<organism evidence="2 3">
    <name type="scientific">Hymenoscyphus albidus</name>
    <dbReference type="NCBI Taxonomy" id="595503"/>
    <lineage>
        <taxon>Eukaryota</taxon>
        <taxon>Fungi</taxon>
        <taxon>Dikarya</taxon>
        <taxon>Ascomycota</taxon>
        <taxon>Pezizomycotina</taxon>
        <taxon>Leotiomycetes</taxon>
        <taxon>Helotiales</taxon>
        <taxon>Helotiaceae</taxon>
        <taxon>Hymenoscyphus</taxon>
    </lineage>
</organism>
<sequence length="823" mass="91544">MSGPMAISKFSLNGKSREILSITPTSSPWSPSTSIDLENQHISLRQFGEGIIEAVKAVFPTENNAPRYLKATVLIFVWADGHPDLPALDNLDRLSRVFHDVYNFEVETFKIPKQNPHSEVNQKIRSFARQGENNRGYLKIVFYAGGSGVTSNGALLWTSVLNSEERETPGETPRLMWSEIQPFLERSQNDVLILLDCDTSGGIVGEGNGVTELMSAGAFDSAPNTGRSCSFTHALATGLEAMGRSRRNASFSVGELYSHIYKSVRNNMTGDINDRHAYPTHHVLTQEIPRRSIHISLPPPKSLQPTHGTSGHTNRFSYMSSRESMLNSRISTAPRKFVGAEGSPYRVPTTYDGEVSRLAFAIRLENNSQNNRISQALFDDWFKHVPLSEKLKVEAAFNSVSSLLIISVPISISAYVPTSPGIIPLGPIRSSNLLITPLTLESSTKHQQDNPLPTIITSRDEPTYNNSLFQPPPTPQDDYESMYSSSFSSLSSDMFNPYSGFKSDEFLDLDDDQTQTSTMTSHRKYQYSPTLPEIERFDTSTEESTVGLGLEFSAPDKSELSVKASQKQRRTKSKNSLKPKLGLINTSEKRRRENPDDLYDPQELTSWLTSHLTKPPPEDTDTDALPDLETIAQAFTPLPSIQKFTVDESRLQTPTLSSFPLALPSPRRAVETDVFSPERAQFPLNSSHPLPIPPSPSEIFKSLIKTPQGRRVSVQAFYDPSMIHYWTSPEFIDEFGFQTRKIASSENGTSEHEGLDDGPGYDLRTGVLMPEYTVEIQCKILVNGREAWGNVVFNVCHLVEGSCLVFGRGFESAGVEVFMMSGW</sequence>
<feature type="compositionally biased region" description="Basic residues" evidence="1">
    <location>
        <begin position="566"/>
        <end position="577"/>
    </location>
</feature>
<reference evidence="2" key="1">
    <citation type="submission" date="2021-07" db="EMBL/GenBank/DDBJ databases">
        <authorList>
            <person name="Durling M."/>
        </authorList>
    </citation>
    <scope>NUCLEOTIDE SEQUENCE</scope>
</reference>